<accession>A0A1D8JFW3</accession>
<proteinExistence type="predicted"/>
<dbReference type="RefSeq" id="WP_075527733.1">
    <property type="nucleotide sequence ID" value="NZ_CP017560.1"/>
</dbReference>
<protein>
    <recommendedName>
        <fullName evidence="4">Fimbrial assembly protein</fullName>
    </recommendedName>
</protein>
<evidence type="ECO:0000313" key="3">
    <source>
        <dbReference type="Proteomes" id="UP000185746"/>
    </source>
</evidence>
<evidence type="ECO:0000256" key="1">
    <source>
        <dbReference type="SAM" id="Phobius"/>
    </source>
</evidence>
<dbReference type="EMBL" id="CP017560">
    <property type="protein sequence ID" value="AOV07601.1"/>
    <property type="molecule type" value="Genomic_DNA"/>
</dbReference>
<keyword evidence="3" id="KW-1185">Reference proteome</keyword>
<evidence type="ECO:0000313" key="2">
    <source>
        <dbReference type="EMBL" id="AOV07601.1"/>
    </source>
</evidence>
<dbReference type="Pfam" id="PF05137">
    <property type="entry name" value="PilN"/>
    <property type="match status" value="1"/>
</dbReference>
<reference evidence="2 3" key="1">
    <citation type="submission" date="2016-09" db="EMBL/GenBank/DDBJ databases">
        <title>Complete genome sequence of the Lysinibacillus sphaericus LMG 22257, a specie of Bacillus with ureolytic activity that can effectively biodeposit calcium carbonate.</title>
        <authorList>
            <person name="Yan W."/>
        </authorList>
    </citation>
    <scope>NUCLEOTIDE SEQUENCE [LARGE SCALE GENOMIC DNA]</scope>
    <source>
        <strain evidence="2 3">LMG 22257</strain>
    </source>
</reference>
<name>A0A1D8JFW3_9BACL</name>
<keyword evidence="1" id="KW-0472">Membrane</keyword>
<keyword evidence="1" id="KW-0812">Transmembrane</keyword>
<gene>
    <name evidence="2" type="ORF">BI350_08680</name>
</gene>
<feature type="transmembrane region" description="Helical" evidence="1">
    <location>
        <begin position="20"/>
        <end position="38"/>
    </location>
</feature>
<evidence type="ECO:0008006" key="4">
    <source>
        <dbReference type="Google" id="ProtNLM"/>
    </source>
</evidence>
<dbReference type="Proteomes" id="UP000185746">
    <property type="component" value="Chromosome"/>
</dbReference>
<keyword evidence="1" id="KW-1133">Transmembrane helix</keyword>
<dbReference type="KEGG" id="surl:BI350_08680"/>
<dbReference type="AlphaFoldDB" id="A0A1D8JFW3"/>
<dbReference type="InterPro" id="IPR007813">
    <property type="entry name" value="PilN"/>
</dbReference>
<sequence length="191" mass="22107">MVPDINLLPKRERQSASVKWLFIAIAVIFCAFLLFLLYRSITLSSQLTGLKSEQQSLEIEKETLLEKLSVIDDKEAFDLETAVEFVERVSYPVSPLIIEINKGLDEDAYLREYAFTETAVQLRVDFETMPEVVSYVDYLSRSNFFEDVFVNEMTAFDPVNEEDKSQFNVVDRFANSFELPIRLQYLRADGD</sequence>
<organism evidence="2 3">
    <name type="scientific">Sporosarcina ureilytica</name>
    <dbReference type="NCBI Taxonomy" id="298596"/>
    <lineage>
        <taxon>Bacteria</taxon>
        <taxon>Bacillati</taxon>
        <taxon>Bacillota</taxon>
        <taxon>Bacilli</taxon>
        <taxon>Bacillales</taxon>
        <taxon>Caryophanaceae</taxon>
        <taxon>Sporosarcina</taxon>
    </lineage>
</organism>